<keyword evidence="8" id="KW-1185">Reference proteome</keyword>
<evidence type="ECO:0000256" key="3">
    <source>
        <dbReference type="ARBA" id="ARBA00007054"/>
    </source>
</evidence>
<evidence type="ECO:0000256" key="1">
    <source>
        <dbReference type="ARBA" id="ARBA00004123"/>
    </source>
</evidence>
<evidence type="ECO:0000256" key="2">
    <source>
        <dbReference type="ARBA" id="ARBA00004496"/>
    </source>
</evidence>
<dbReference type="GO" id="GO:0000387">
    <property type="term" value="P:spliceosomal snRNP assembly"/>
    <property type="evidence" value="ECO:0007669"/>
    <property type="project" value="InterPro"/>
</dbReference>
<evidence type="ECO:0000313" key="8">
    <source>
        <dbReference type="Proteomes" id="UP000307440"/>
    </source>
</evidence>
<dbReference type="GO" id="GO:0005886">
    <property type="term" value="C:plasma membrane"/>
    <property type="evidence" value="ECO:0007669"/>
    <property type="project" value="InterPro"/>
</dbReference>
<evidence type="ECO:0000256" key="6">
    <source>
        <dbReference type="SAM" id="MobiDB-lite"/>
    </source>
</evidence>
<feature type="region of interest" description="Disordered" evidence="6">
    <location>
        <begin position="213"/>
        <end position="239"/>
    </location>
</feature>
<dbReference type="PRINTS" id="PR01348">
    <property type="entry name" value="ICLNCHANNEL"/>
</dbReference>
<proteinExistence type="inferred from homology"/>
<comment type="similarity">
    <text evidence="3">Belongs to the pICln (TC 1.A.47) family.</text>
</comment>
<dbReference type="GO" id="GO:0006884">
    <property type="term" value="P:cell volume homeostasis"/>
    <property type="evidence" value="ECO:0007669"/>
    <property type="project" value="InterPro"/>
</dbReference>
<evidence type="ECO:0000256" key="5">
    <source>
        <dbReference type="ARBA" id="ARBA00023242"/>
    </source>
</evidence>
<dbReference type="InterPro" id="IPR011993">
    <property type="entry name" value="PH-like_dom_sf"/>
</dbReference>
<dbReference type="AlphaFoldDB" id="A0A5C3L2A6"/>
<evidence type="ECO:0000256" key="4">
    <source>
        <dbReference type="ARBA" id="ARBA00022490"/>
    </source>
</evidence>
<dbReference type="GO" id="GO:0005681">
    <property type="term" value="C:spliceosomal complex"/>
    <property type="evidence" value="ECO:0007669"/>
    <property type="project" value="TreeGrafter"/>
</dbReference>
<feature type="compositionally biased region" description="Basic and acidic residues" evidence="6">
    <location>
        <begin position="229"/>
        <end position="239"/>
    </location>
</feature>
<feature type="compositionally biased region" description="Polar residues" evidence="6">
    <location>
        <begin position="114"/>
        <end position="125"/>
    </location>
</feature>
<sequence length="239" mass="25801">MPAVNLINGVPNFVTDEEYRSLAASTPTSFNDLPPILKRKEENVSVTLDPPVDGFSEQDAASGTLLVLTSVLAFVSATGRAFQVEYPSITLHAISRGGTRPSVYCQLDEDSETQEPTSGSATNGGNEDVAEQEYSDVRELSIIPSDPTSLDSIFEALSKCASLHPDKMSDDEDGDAFIDDSTSPFEIFTGDEDQELSEVGKAALAHLESIIDDSYLKSHSQDEEGITEGIERNESSKKE</sequence>
<dbReference type="PANTHER" id="PTHR21399">
    <property type="entry name" value="CHLORIDE CONDUCTANCE REGULATORY PROTEIN ICLN"/>
    <property type="match status" value="1"/>
</dbReference>
<dbReference type="Pfam" id="PF03517">
    <property type="entry name" value="Voldacs"/>
    <property type="match status" value="1"/>
</dbReference>
<reference evidence="7 8" key="1">
    <citation type="journal article" date="2019" name="Nat. Ecol. Evol.">
        <title>Megaphylogeny resolves global patterns of mushroom evolution.</title>
        <authorList>
            <person name="Varga T."/>
            <person name="Krizsan K."/>
            <person name="Foldi C."/>
            <person name="Dima B."/>
            <person name="Sanchez-Garcia M."/>
            <person name="Sanchez-Ramirez S."/>
            <person name="Szollosi G.J."/>
            <person name="Szarkandi J.G."/>
            <person name="Papp V."/>
            <person name="Albert L."/>
            <person name="Andreopoulos W."/>
            <person name="Angelini C."/>
            <person name="Antonin V."/>
            <person name="Barry K.W."/>
            <person name="Bougher N.L."/>
            <person name="Buchanan P."/>
            <person name="Buyck B."/>
            <person name="Bense V."/>
            <person name="Catcheside P."/>
            <person name="Chovatia M."/>
            <person name="Cooper J."/>
            <person name="Damon W."/>
            <person name="Desjardin D."/>
            <person name="Finy P."/>
            <person name="Geml J."/>
            <person name="Haridas S."/>
            <person name="Hughes K."/>
            <person name="Justo A."/>
            <person name="Karasinski D."/>
            <person name="Kautmanova I."/>
            <person name="Kiss B."/>
            <person name="Kocsube S."/>
            <person name="Kotiranta H."/>
            <person name="LaButti K.M."/>
            <person name="Lechner B.E."/>
            <person name="Liimatainen K."/>
            <person name="Lipzen A."/>
            <person name="Lukacs Z."/>
            <person name="Mihaltcheva S."/>
            <person name="Morgado L.N."/>
            <person name="Niskanen T."/>
            <person name="Noordeloos M.E."/>
            <person name="Ohm R.A."/>
            <person name="Ortiz-Santana B."/>
            <person name="Ovrebo C."/>
            <person name="Racz N."/>
            <person name="Riley R."/>
            <person name="Savchenko A."/>
            <person name="Shiryaev A."/>
            <person name="Soop K."/>
            <person name="Spirin V."/>
            <person name="Szebenyi C."/>
            <person name="Tomsovsky M."/>
            <person name="Tulloss R.E."/>
            <person name="Uehling J."/>
            <person name="Grigoriev I.V."/>
            <person name="Vagvolgyi C."/>
            <person name="Papp T."/>
            <person name="Martin F.M."/>
            <person name="Miettinen O."/>
            <person name="Hibbett D.S."/>
            <person name="Nagy L.G."/>
        </authorList>
    </citation>
    <scope>NUCLEOTIDE SEQUENCE [LARGE SCALE GENOMIC DNA]</scope>
    <source>
        <strain evidence="7 8">CBS 121175</strain>
    </source>
</reference>
<dbReference type="OrthoDB" id="19714at2759"/>
<dbReference type="GO" id="GO:0045292">
    <property type="term" value="P:mRNA cis splicing, via spliceosome"/>
    <property type="evidence" value="ECO:0007669"/>
    <property type="project" value="TreeGrafter"/>
</dbReference>
<gene>
    <name evidence="7" type="ORF">FA15DRAFT_636074</name>
</gene>
<feature type="region of interest" description="Disordered" evidence="6">
    <location>
        <begin position="108"/>
        <end position="132"/>
    </location>
</feature>
<evidence type="ECO:0000313" key="7">
    <source>
        <dbReference type="EMBL" id="TFK27124.1"/>
    </source>
</evidence>
<accession>A0A5C3L2A6</accession>
<comment type="subcellular location">
    <subcellularLocation>
        <location evidence="2">Cytoplasm</location>
    </subcellularLocation>
    <subcellularLocation>
        <location evidence="1">Nucleus</location>
    </subcellularLocation>
</comment>
<dbReference type="STRING" id="230819.A0A5C3L2A6"/>
<dbReference type="Gene3D" id="2.30.29.30">
    <property type="entry name" value="Pleckstrin-homology domain (PH domain)/Phosphotyrosine-binding domain (PTB)"/>
    <property type="match status" value="1"/>
</dbReference>
<dbReference type="Proteomes" id="UP000307440">
    <property type="component" value="Unassembled WGS sequence"/>
</dbReference>
<dbReference type="GO" id="GO:0006821">
    <property type="term" value="P:chloride transport"/>
    <property type="evidence" value="ECO:0007669"/>
    <property type="project" value="InterPro"/>
</dbReference>
<keyword evidence="5" id="KW-0539">Nucleus</keyword>
<keyword evidence="4" id="KW-0963">Cytoplasm</keyword>
<dbReference type="GO" id="GO:0034715">
    <property type="term" value="C:pICln-Sm protein complex"/>
    <property type="evidence" value="ECO:0007669"/>
    <property type="project" value="InterPro"/>
</dbReference>
<protein>
    <recommendedName>
        <fullName evidence="9">Regulator of volume decrease after cellular swelling-domain-containing protein</fullName>
    </recommendedName>
</protein>
<dbReference type="InterPro" id="IPR003521">
    <property type="entry name" value="ICln"/>
</dbReference>
<organism evidence="7 8">
    <name type="scientific">Coprinopsis marcescibilis</name>
    <name type="common">Agaric fungus</name>
    <name type="synonym">Psathyrella marcescibilis</name>
    <dbReference type="NCBI Taxonomy" id="230819"/>
    <lineage>
        <taxon>Eukaryota</taxon>
        <taxon>Fungi</taxon>
        <taxon>Dikarya</taxon>
        <taxon>Basidiomycota</taxon>
        <taxon>Agaricomycotina</taxon>
        <taxon>Agaricomycetes</taxon>
        <taxon>Agaricomycetidae</taxon>
        <taxon>Agaricales</taxon>
        <taxon>Agaricineae</taxon>
        <taxon>Psathyrellaceae</taxon>
        <taxon>Coprinopsis</taxon>
    </lineage>
</organism>
<dbReference type="GO" id="GO:0034709">
    <property type="term" value="C:methylosome"/>
    <property type="evidence" value="ECO:0007669"/>
    <property type="project" value="InterPro"/>
</dbReference>
<dbReference type="GO" id="GO:0005829">
    <property type="term" value="C:cytosol"/>
    <property type="evidence" value="ECO:0007669"/>
    <property type="project" value="InterPro"/>
</dbReference>
<dbReference type="EMBL" id="ML210167">
    <property type="protein sequence ID" value="TFK27124.1"/>
    <property type="molecule type" value="Genomic_DNA"/>
</dbReference>
<name>A0A5C3L2A6_COPMA</name>
<evidence type="ECO:0008006" key="9">
    <source>
        <dbReference type="Google" id="ProtNLM"/>
    </source>
</evidence>
<dbReference type="InterPro" id="IPR039924">
    <property type="entry name" value="ICln/Lot5/Saf5"/>
</dbReference>
<dbReference type="PANTHER" id="PTHR21399:SF0">
    <property type="entry name" value="METHYLOSOME SUBUNIT PICLN"/>
    <property type="match status" value="1"/>
</dbReference>